<evidence type="ECO:0000313" key="2">
    <source>
        <dbReference type="Proteomes" id="UP001576780"/>
    </source>
</evidence>
<comment type="caution">
    <text evidence="1">The sequence shown here is derived from an EMBL/GenBank/DDBJ whole genome shotgun (WGS) entry which is preliminary data.</text>
</comment>
<proteinExistence type="predicted"/>
<organism evidence="1 2">
    <name type="scientific">Floridaenema evergladense BLCC-F167</name>
    <dbReference type="NCBI Taxonomy" id="3153639"/>
    <lineage>
        <taxon>Bacteria</taxon>
        <taxon>Bacillati</taxon>
        <taxon>Cyanobacteriota</taxon>
        <taxon>Cyanophyceae</taxon>
        <taxon>Oscillatoriophycideae</taxon>
        <taxon>Aerosakkonematales</taxon>
        <taxon>Aerosakkonemataceae</taxon>
        <taxon>Floridanema</taxon>
        <taxon>Floridanema evergladense</taxon>
    </lineage>
</organism>
<dbReference type="RefSeq" id="WP_413275450.1">
    <property type="nucleotide sequence ID" value="NZ_JBHFNT010000004.1"/>
</dbReference>
<dbReference type="Gene3D" id="3.40.50.300">
    <property type="entry name" value="P-loop containing nucleotide triphosphate hydrolases"/>
    <property type="match status" value="1"/>
</dbReference>
<sequence length="481" mass="54288">MKLTATEYLAEIEKELARRKTTKDSWEAFAAKTQIRSGKRMLPFIPYDYQKQLIDLIESHYGTVVGKTRQLGFSESIVSYFLWRAFDDPGFLGVVFSKTQDDTSNLAKRVRLMAGSHPDVRLAANSTKDIVLVNGGRIVFRPSTDNAARGLESVSAILFDECAFVDGIENIYGAALPSTDMLGDDARIIILSTPNGRQGFYWQRLNEHNGEYDVLKVCEQMRSGELPPIFHWVDEEGWVKFFVHWKAHPIYGKQSSYLELTKKKKRITDSQLQREYNLGFDDQGANVFPPNLLADCANGGWLAPQYGRTYIAGIDPAFGSQDFFNLQIWDITTQPYDLVAEYRQNLKTKDYNLSQSVQLLDQYNPAFVVCEVNGGGMLILEELMKLRPHFNCAGCNTTNASKLLHTDRITLLLERHALTYPPDSGFAIDAPHFVEYSNGRTRTRQAENKFHDDGVMSAAVAFSALEAATEGRWLDALVDLN</sequence>
<protein>
    <recommendedName>
        <fullName evidence="3">Terminase large subunit</fullName>
    </recommendedName>
</protein>
<reference evidence="1 2" key="1">
    <citation type="submission" date="2024-09" db="EMBL/GenBank/DDBJ databases">
        <title>Floridaenema gen nov. (Aerosakkonemataceae, Aerosakkonematales ord. nov., Cyanobacteria) from benthic tropical and subtropical fresh waters, with the description of four new species.</title>
        <authorList>
            <person name="Moretto J.A."/>
            <person name="Berthold D.E."/>
            <person name="Lefler F.W."/>
            <person name="Huang I.-S."/>
            <person name="Laughinghouse H. IV."/>
        </authorList>
    </citation>
    <scope>NUCLEOTIDE SEQUENCE [LARGE SCALE GENOMIC DNA]</scope>
    <source>
        <strain evidence="1 2">BLCC-F167</strain>
    </source>
</reference>
<dbReference type="Proteomes" id="UP001576780">
    <property type="component" value="Unassembled WGS sequence"/>
</dbReference>
<keyword evidence="2" id="KW-1185">Reference proteome</keyword>
<dbReference type="EMBL" id="JBHFNT010000004">
    <property type="protein sequence ID" value="MFB2832975.1"/>
    <property type="molecule type" value="Genomic_DNA"/>
</dbReference>
<dbReference type="Gene3D" id="3.30.420.240">
    <property type="match status" value="1"/>
</dbReference>
<gene>
    <name evidence="1" type="ORF">ACE1CA_00420</name>
</gene>
<evidence type="ECO:0008006" key="3">
    <source>
        <dbReference type="Google" id="ProtNLM"/>
    </source>
</evidence>
<accession>A0ABV4WD21</accession>
<name>A0ABV4WD21_9CYAN</name>
<evidence type="ECO:0000313" key="1">
    <source>
        <dbReference type="EMBL" id="MFB2832975.1"/>
    </source>
</evidence>
<dbReference type="InterPro" id="IPR027417">
    <property type="entry name" value="P-loop_NTPase"/>
</dbReference>